<dbReference type="PANTHER" id="PTHR30572:SF4">
    <property type="entry name" value="ABC TRANSPORTER PERMEASE YTRF"/>
    <property type="match status" value="1"/>
</dbReference>
<evidence type="ECO:0000259" key="8">
    <source>
        <dbReference type="Pfam" id="PF02687"/>
    </source>
</evidence>
<dbReference type="Pfam" id="PF12704">
    <property type="entry name" value="MacB_PCD"/>
    <property type="match status" value="1"/>
</dbReference>
<feature type="transmembrane region" description="Helical" evidence="7">
    <location>
        <begin position="45"/>
        <end position="67"/>
    </location>
</feature>
<gene>
    <name evidence="10" type="ORF">EII10_06555</name>
</gene>
<comment type="caution">
    <text evidence="10">The sequence shown here is derived from an EMBL/GenBank/DDBJ whole genome shotgun (WGS) entry which is preliminary data.</text>
</comment>
<reference evidence="10 11" key="1">
    <citation type="submission" date="2018-11" db="EMBL/GenBank/DDBJ databases">
        <title>Genomes From Bacteria Associated with the Canine Oral Cavity: a Test Case for Automated Genome-Based Taxonomic Assignment.</title>
        <authorList>
            <person name="Coil D.A."/>
            <person name="Jospin G."/>
            <person name="Darling A.E."/>
            <person name="Wallis C."/>
            <person name="Davis I.J."/>
            <person name="Harris S."/>
            <person name="Eisen J.A."/>
            <person name="Holcombe L.J."/>
            <person name="O'Flynn C."/>
        </authorList>
    </citation>
    <scope>NUCLEOTIDE SEQUENCE [LARGE SCALE GENOMIC DNA]</scope>
    <source>
        <strain evidence="10 11">OH5050</strain>
    </source>
</reference>
<feature type="domain" description="ABC3 transporter permease C-terminal" evidence="8">
    <location>
        <begin position="295"/>
        <end position="406"/>
    </location>
</feature>
<dbReference type="Proteomes" id="UP000271272">
    <property type="component" value="Unassembled WGS sequence"/>
</dbReference>
<evidence type="ECO:0000313" key="11">
    <source>
        <dbReference type="Proteomes" id="UP000271272"/>
    </source>
</evidence>
<protein>
    <submittedName>
        <fullName evidence="10">ABC transporter permease</fullName>
    </submittedName>
</protein>
<feature type="transmembrane region" description="Helical" evidence="7">
    <location>
        <begin position="290"/>
        <end position="315"/>
    </location>
</feature>
<evidence type="ECO:0000256" key="3">
    <source>
        <dbReference type="ARBA" id="ARBA00022692"/>
    </source>
</evidence>
<comment type="subcellular location">
    <subcellularLocation>
        <location evidence="1">Cell membrane</location>
        <topology evidence="1">Multi-pass membrane protein</topology>
    </subcellularLocation>
</comment>
<accession>A0A3P1V9Q8</accession>
<evidence type="ECO:0000256" key="1">
    <source>
        <dbReference type="ARBA" id="ARBA00004651"/>
    </source>
</evidence>
<dbReference type="EMBL" id="RQZC01000008">
    <property type="protein sequence ID" value="RRD29323.1"/>
    <property type="molecule type" value="Genomic_DNA"/>
</dbReference>
<dbReference type="InterPro" id="IPR050250">
    <property type="entry name" value="Macrolide_Exporter_MacB"/>
</dbReference>
<evidence type="ECO:0000313" key="10">
    <source>
        <dbReference type="EMBL" id="RRD29323.1"/>
    </source>
</evidence>
<evidence type="ECO:0000256" key="5">
    <source>
        <dbReference type="ARBA" id="ARBA00023136"/>
    </source>
</evidence>
<dbReference type="Pfam" id="PF02687">
    <property type="entry name" value="FtsX"/>
    <property type="match status" value="1"/>
</dbReference>
<feature type="transmembrane region" description="Helical" evidence="7">
    <location>
        <begin position="336"/>
        <end position="360"/>
    </location>
</feature>
<keyword evidence="3 7" id="KW-0812">Transmembrane</keyword>
<evidence type="ECO:0000256" key="7">
    <source>
        <dbReference type="SAM" id="Phobius"/>
    </source>
</evidence>
<dbReference type="GO" id="GO:0022857">
    <property type="term" value="F:transmembrane transporter activity"/>
    <property type="evidence" value="ECO:0007669"/>
    <property type="project" value="TreeGrafter"/>
</dbReference>
<dbReference type="AlphaFoldDB" id="A0A3P1V9Q8"/>
<dbReference type="OrthoDB" id="9780560at2"/>
<keyword evidence="2" id="KW-1003">Cell membrane</keyword>
<dbReference type="GO" id="GO:0005886">
    <property type="term" value="C:plasma membrane"/>
    <property type="evidence" value="ECO:0007669"/>
    <property type="project" value="UniProtKB-SubCell"/>
</dbReference>
<organism evidence="10 11">
    <name type="scientific">Actinomyces bowdenii</name>
    <dbReference type="NCBI Taxonomy" id="131109"/>
    <lineage>
        <taxon>Bacteria</taxon>
        <taxon>Bacillati</taxon>
        <taxon>Actinomycetota</taxon>
        <taxon>Actinomycetes</taxon>
        <taxon>Actinomycetales</taxon>
        <taxon>Actinomycetaceae</taxon>
        <taxon>Actinomyces</taxon>
    </lineage>
</organism>
<dbReference type="PANTHER" id="PTHR30572">
    <property type="entry name" value="MEMBRANE COMPONENT OF TRANSPORTER-RELATED"/>
    <property type="match status" value="1"/>
</dbReference>
<comment type="similarity">
    <text evidence="6">Belongs to the ABC-4 integral membrane protein family.</text>
</comment>
<dbReference type="InterPro" id="IPR003838">
    <property type="entry name" value="ABC3_permease_C"/>
</dbReference>
<keyword evidence="11" id="KW-1185">Reference proteome</keyword>
<evidence type="ECO:0000256" key="4">
    <source>
        <dbReference type="ARBA" id="ARBA00022989"/>
    </source>
</evidence>
<feature type="domain" description="MacB-like periplasmic core" evidence="9">
    <location>
        <begin position="46"/>
        <end position="223"/>
    </location>
</feature>
<proteinExistence type="inferred from homology"/>
<keyword evidence="5 7" id="KW-0472">Membrane</keyword>
<sequence>MAAHTSRTETGAARRAAVGLRPSWLLPGDALRLGLTGLRARPARALLSALGVAIGIAAMVAVVGVSASSHAQLTAQLDSLGTNLLTAGSGQDLFGKDAPLPQDSVGRVRLIEGVRSASSTGTVKSSLVYRSPLIDKNASGGIATLAAEQSLLEVVAGRVSRGGWLNEATADYPATVLGSSAARRLGVVSPGTNVWIGGTWFTVVGILEPVALAPELDNAALIGRGAASSLLGYDGKPSRVYTRSDDDAVPTVRSLLAPTISPQAPNEVKVSRPSDALEAKNAADRALTGLMLGVGSIALLVGGIGVANTMIVSVLERRREIGLRRSLGARRGHIRIQFMAEALVLSFTGGILGCLIGIAVSGGMAALRGWPLAIPPLAIVAGLGITVVVGALAGAYPAARAARTPPTAALSAP</sequence>
<keyword evidence="4 7" id="KW-1133">Transmembrane helix</keyword>
<evidence type="ECO:0000256" key="2">
    <source>
        <dbReference type="ARBA" id="ARBA00022475"/>
    </source>
</evidence>
<evidence type="ECO:0000256" key="6">
    <source>
        <dbReference type="ARBA" id="ARBA00038076"/>
    </source>
</evidence>
<dbReference type="InterPro" id="IPR025857">
    <property type="entry name" value="MacB_PCD"/>
</dbReference>
<feature type="transmembrane region" description="Helical" evidence="7">
    <location>
        <begin position="372"/>
        <end position="396"/>
    </location>
</feature>
<dbReference type="RefSeq" id="WP_124933705.1">
    <property type="nucleotide sequence ID" value="NZ_JAGFOU010000018.1"/>
</dbReference>
<evidence type="ECO:0000259" key="9">
    <source>
        <dbReference type="Pfam" id="PF12704"/>
    </source>
</evidence>
<name>A0A3P1V9Q8_9ACTO</name>